<organism evidence="2 3">
    <name type="scientific">Candidatus Kutchimonas denitrificans</name>
    <dbReference type="NCBI Taxonomy" id="3056748"/>
    <lineage>
        <taxon>Bacteria</taxon>
        <taxon>Pseudomonadati</taxon>
        <taxon>Gemmatimonadota</taxon>
        <taxon>Gemmatimonadia</taxon>
        <taxon>Candidatus Palauibacterales</taxon>
        <taxon>Candidatus Palauibacteraceae</taxon>
        <taxon>Candidatus Kutchimonas</taxon>
    </lineage>
</organism>
<evidence type="ECO:0000313" key="2">
    <source>
        <dbReference type="EMBL" id="NIR76354.1"/>
    </source>
</evidence>
<reference evidence="2 3" key="1">
    <citation type="submission" date="2020-01" db="EMBL/GenBank/DDBJ databases">
        <title>Genomes assembled from Gulf of Kutch pelagic sediment metagenomes.</title>
        <authorList>
            <person name="Chandrashekar M."/>
            <person name="Mahajan M.S."/>
            <person name="Dave K.J."/>
            <person name="Vatsa P."/>
            <person name="Nathani N.M."/>
        </authorList>
    </citation>
    <scope>NUCLEOTIDE SEQUENCE [LARGE SCALE GENOMIC DNA]</scope>
    <source>
        <strain evidence="2">KS3-K002</strain>
    </source>
</reference>
<proteinExistence type="predicted"/>
<accession>A0AAE4ZAJ4</accession>
<keyword evidence="1" id="KW-0732">Signal</keyword>
<dbReference type="Proteomes" id="UP000702544">
    <property type="component" value="Unassembled WGS sequence"/>
</dbReference>
<evidence type="ECO:0008006" key="4">
    <source>
        <dbReference type="Google" id="ProtNLM"/>
    </source>
</evidence>
<sequence length="220" mass="23878">MRYHTSRSKLFSPFALFLGLTVVAGCTERPAPTAVPDGIAPSFDFMNGPATPGPYLVRYEGPTVFSFLVYVDFQRRLGALHGITLAQLVELCSGNPFSVETLHLQEIDSPEDANRIIQLAQGDDIATIVWNLADFGCGALLGGAEPVATGTVDLTNTDNDLRSDLNPESVNFNAWGFSARGELDDANGSTVKFHGHSRCVWDGVEAEKFFCSDKIVLVYQ</sequence>
<gene>
    <name evidence="2" type="ORF">GWO12_14775</name>
</gene>
<comment type="caution">
    <text evidence="2">The sequence shown here is derived from an EMBL/GenBank/DDBJ whole genome shotgun (WGS) entry which is preliminary data.</text>
</comment>
<dbReference type="AlphaFoldDB" id="A0AAE4ZAJ4"/>
<dbReference type="EMBL" id="JAACAK010000122">
    <property type="protein sequence ID" value="NIR76354.1"/>
    <property type="molecule type" value="Genomic_DNA"/>
</dbReference>
<evidence type="ECO:0000256" key="1">
    <source>
        <dbReference type="SAM" id="SignalP"/>
    </source>
</evidence>
<feature type="signal peptide" evidence="1">
    <location>
        <begin position="1"/>
        <end position="24"/>
    </location>
</feature>
<feature type="chain" id="PRO_5042167991" description="Lipoprotein" evidence="1">
    <location>
        <begin position="25"/>
        <end position="220"/>
    </location>
</feature>
<name>A0AAE4ZAJ4_9BACT</name>
<dbReference type="PROSITE" id="PS51257">
    <property type="entry name" value="PROKAR_LIPOPROTEIN"/>
    <property type="match status" value="1"/>
</dbReference>
<evidence type="ECO:0000313" key="3">
    <source>
        <dbReference type="Proteomes" id="UP000702544"/>
    </source>
</evidence>
<protein>
    <recommendedName>
        <fullName evidence="4">Lipoprotein</fullName>
    </recommendedName>
</protein>